<dbReference type="InterPro" id="IPR026854">
    <property type="entry name" value="VPS13_N"/>
</dbReference>
<evidence type="ECO:0000259" key="3">
    <source>
        <dbReference type="Pfam" id="PF12624"/>
    </source>
</evidence>
<accession>A0A075B2S8</accession>
<organism evidence="4 5">
    <name type="scientific">Rozella allomycis (strain CSF55)</name>
    <dbReference type="NCBI Taxonomy" id="988480"/>
    <lineage>
        <taxon>Eukaryota</taxon>
        <taxon>Fungi</taxon>
        <taxon>Fungi incertae sedis</taxon>
        <taxon>Cryptomycota</taxon>
        <taxon>Cryptomycota incertae sedis</taxon>
        <taxon>Rozella</taxon>
    </lineage>
</organism>
<dbReference type="EMBL" id="KE560886">
    <property type="protein sequence ID" value="EPZ35078.1"/>
    <property type="molecule type" value="Genomic_DNA"/>
</dbReference>
<dbReference type="PANTHER" id="PTHR16166:SF93">
    <property type="entry name" value="INTERMEMBRANE LIPID TRANSFER PROTEIN VPS13"/>
    <property type="match status" value="1"/>
</dbReference>
<dbReference type="Pfam" id="PF12624">
    <property type="entry name" value="VPS13_N"/>
    <property type="match status" value="1"/>
</dbReference>
<evidence type="ECO:0000256" key="1">
    <source>
        <dbReference type="ARBA" id="ARBA00006545"/>
    </source>
</evidence>
<dbReference type="PANTHER" id="PTHR16166">
    <property type="entry name" value="VACUOLAR PROTEIN SORTING-ASSOCIATED PROTEIN VPS13"/>
    <property type="match status" value="1"/>
</dbReference>
<keyword evidence="5" id="KW-1185">Reference proteome</keyword>
<dbReference type="STRING" id="988480.A0A075B2S8"/>
<reference evidence="4 5" key="1">
    <citation type="journal article" date="2013" name="Curr. Biol.">
        <title>Shared signatures of parasitism and phylogenomics unite Cryptomycota and microsporidia.</title>
        <authorList>
            <person name="James T.Y."/>
            <person name="Pelin A."/>
            <person name="Bonen L."/>
            <person name="Ahrendt S."/>
            <person name="Sain D."/>
            <person name="Corradi N."/>
            <person name="Stajich J.E."/>
        </authorList>
    </citation>
    <scope>NUCLEOTIDE SEQUENCE [LARGE SCALE GENOMIC DNA]</scope>
    <source>
        <strain evidence="4 5">CSF55</strain>
    </source>
</reference>
<evidence type="ECO:0000313" key="4">
    <source>
        <dbReference type="EMBL" id="EPZ35078.1"/>
    </source>
</evidence>
<comment type="similarity">
    <text evidence="1">Belongs to the VPS13 family.</text>
</comment>
<name>A0A075B2S8_ROZAC</name>
<feature type="domain" description="Chorein N-terminal" evidence="3">
    <location>
        <begin position="1"/>
        <end position="245"/>
    </location>
</feature>
<dbReference type="OMA" id="TESACYY"/>
<keyword evidence="2" id="KW-0813">Transport</keyword>
<evidence type="ECO:0000313" key="5">
    <source>
        <dbReference type="Proteomes" id="UP000030755"/>
    </source>
</evidence>
<protein>
    <submittedName>
        <fullName evidence="4">Vacuolar protein sorting-associated protein 13A domain-containing protein</fullName>
    </submittedName>
</protein>
<proteinExistence type="inferred from homology"/>
<gene>
    <name evidence="4" type="ORF">O9G_004379</name>
</gene>
<dbReference type="OrthoDB" id="428159at2759"/>
<dbReference type="GO" id="GO:0045053">
    <property type="term" value="P:protein retention in Golgi apparatus"/>
    <property type="evidence" value="ECO:0007669"/>
    <property type="project" value="TreeGrafter"/>
</dbReference>
<dbReference type="AlphaFoldDB" id="A0A075B2S8"/>
<evidence type="ECO:0000256" key="2">
    <source>
        <dbReference type="ARBA" id="ARBA00022448"/>
    </source>
</evidence>
<dbReference type="HOGENOM" id="CLU_097652_0_0_1"/>
<dbReference type="GO" id="GO:0006623">
    <property type="term" value="P:protein targeting to vacuole"/>
    <property type="evidence" value="ECO:0007669"/>
    <property type="project" value="TreeGrafter"/>
</dbReference>
<dbReference type="InterPro" id="IPR026847">
    <property type="entry name" value="VPS13"/>
</dbReference>
<sequence>MFEAVVTGFVNKFLGEYISNLEKQQLNIAIWNGTVILVRRIGDVKLKNLKLRKDALDKFKLPINVYEGCVEELILKIPWQNLKSQSVKVFINGVYLLVGSKEENKYDENEAKEREYRLKMQMLEEFEMISPLQQKSQTEEEKKRNESFVSQLITKIVDNVQVVIKDIHVRYEDRISNPKKPFSCGINLTEISAVSTNERFEEIFVENIAQVVYKLLKMDCFSVYWENEYVGISGDDVSTMIEEFKRIFD</sequence>
<dbReference type="Proteomes" id="UP000030755">
    <property type="component" value="Unassembled WGS sequence"/>
</dbReference>